<dbReference type="Proteomes" id="UP000002630">
    <property type="component" value="Linkage Group LG11"/>
</dbReference>
<dbReference type="SMART" id="SM00248">
    <property type="entry name" value="ANK"/>
    <property type="match status" value="3"/>
</dbReference>
<reference evidence="5 6" key="1">
    <citation type="journal article" date="2010" name="Nature">
        <title>The Ectocarpus genome and the independent evolution of multicellularity in brown algae.</title>
        <authorList>
            <person name="Cock J.M."/>
            <person name="Sterck L."/>
            <person name="Rouze P."/>
            <person name="Scornet D."/>
            <person name="Allen A.E."/>
            <person name="Amoutzias G."/>
            <person name="Anthouard V."/>
            <person name="Artiguenave F."/>
            <person name="Aury J.M."/>
            <person name="Badger J.H."/>
            <person name="Beszteri B."/>
            <person name="Billiau K."/>
            <person name="Bonnet E."/>
            <person name="Bothwell J.H."/>
            <person name="Bowler C."/>
            <person name="Boyen C."/>
            <person name="Brownlee C."/>
            <person name="Carrano C.J."/>
            <person name="Charrier B."/>
            <person name="Cho G.Y."/>
            <person name="Coelho S.M."/>
            <person name="Collen J."/>
            <person name="Corre E."/>
            <person name="Da Silva C."/>
            <person name="Delage L."/>
            <person name="Delaroque N."/>
            <person name="Dittami S.M."/>
            <person name="Doulbeau S."/>
            <person name="Elias M."/>
            <person name="Farnham G."/>
            <person name="Gachon C.M."/>
            <person name="Gschloessl B."/>
            <person name="Heesch S."/>
            <person name="Jabbari K."/>
            <person name="Jubin C."/>
            <person name="Kawai H."/>
            <person name="Kimura K."/>
            <person name="Kloareg B."/>
            <person name="Kupper F.C."/>
            <person name="Lang D."/>
            <person name="Le Bail A."/>
            <person name="Leblanc C."/>
            <person name="Lerouge P."/>
            <person name="Lohr M."/>
            <person name="Lopez P.J."/>
            <person name="Martens C."/>
            <person name="Maumus F."/>
            <person name="Michel G."/>
            <person name="Miranda-Saavedra D."/>
            <person name="Morales J."/>
            <person name="Moreau H."/>
            <person name="Motomura T."/>
            <person name="Nagasato C."/>
            <person name="Napoli C.A."/>
            <person name="Nelson D.R."/>
            <person name="Nyvall-Collen P."/>
            <person name="Peters A.F."/>
            <person name="Pommier C."/>
            <person name="Potin P."/>
            <person name="Poulain J."/>
            <person name="Quesneville H."/>
            <person name="Read B."/>
            <person name="Rensing S.A."/>
            <person name="Ritter A."/>
            <person name="Rousvoal S."/>
            <person name="Samanta M."/>
            <person name="Samson G."/>
            <person name="Schroeder D.C."/>
            <person name="Segurens B."/>
            <person name="Strittmatter M."/>
            <person name="Tonon T."/>
            <person name="Tregear J.W."/>
            <person name="Valentin K."/>
            <person name="von Dassow P."/>
            <person name="Yamagishi T."/>
            <person name="Van de Peer Y."/>
            <person name="Wincker P."/>
        </authorList>
    </citation>
    <scope>NUCLEOTIDE SEQUENCE [LARGE SCALE GENOMIC DNA]</scope>
    <source>
        <strain evidence="6">Ec32 / CCAP1310/4</strain>
    </source>
</reference>
<feature type="compositionally biased region" description="Basic and acidic residues" evidence="4">
    <location>
        <begin position="138"/>
        <end position="159"/>
    </location>
</feature>
<accession>D8LES0</accession>
<name>D8LES0_ECTSI</name>
<evidence type="ECO:0000256" key="1">
    <source>
        <dbReference type="ARBA" id="ARBA00022737"/>
    </source>
</evidence>
<feature type="repeat" description="ANK" evidence="3">
    <location>
        <begin position="1"/>
        <end position="31"/>
    </location>
</feature>
<dbReference type="EMBL" id="FN649736">
    <property type="protein sequence ID" value="CBN79740.1"/>
    <property type="molecule type" value="Genomic_DNA"/>
</dbReference>
<evidence type="ECO:0000313" key="6">
    <source>
        <dbReference type="Proteomes" id="UP000002630"/>
    </source>
</evidence>
<dbReference type="InterPro" id="IPR036770">
    <property type="entry name" value="Ankyrin_rpt-contain_sf"/>
</dbReference>
<organism evidence="5 6">
    <name type="scientific">Ectocarpus siliculosus</name>
    <name type="common">Brown alga</name>
    <name type="synonym">Conferva siliculosa</name>
    <dbReference type="NCBI Taxonomy" id="2880"/>
    <lineage>
        <taxon>Eukaryota</taxon>
        <taxon>Sar</taxon>
        <taxon>Stramenopiles</taxon>
        <taxon>Ochrophyta</taxon>
        <taxon>PX clade</taxon>
        <taxon>Phaeophyceae</taxon>
        <taxon>Ectocarpales</taxon>
        <taxon>Ectocarpaceae</taxon>
        <taxon>Ectocarpus</taxon>
    </lineage>
</organism>
<keyword evidence="1" id="KW-0677">Repeat</keyword>
<dbReference type="AlphaFoldDB" id="D8LES0"/>
<dbReference type="eggNOG" id="KOG4412">
    <property type="taxonomic scope" value="Eukaryota"/>
</dbReference>
<dbReference type="PROSITE" id="PS50297">
    <property type="entry name" value="ANK_REP_REGION"/>
    <property type="match status" value="2"/>
</dbReference>
<dbReference type="EMBL" id="FN648000">
    <property type="protein sequence ID" value="CBN79740.1"/>
    <property type="molecule type" value="Genomic_DNA"/>
</dbReference>
<dbReference type="SUPFAM" id="SSF48403">
    <property type="entry name" value="Ankyrin repeat"/>
    <property type="match status" value="1"/>
</dbReference>
<dbReference type="Pfam" id="PF12796">
    <property type="entry name" value="Ank_2"/>
    <property type="match status" value="1"/>
</dbReference>
<protein>
    <submittedName>
        <fullName evidence="5">Uncharacterized protein</fullName>
    </submittedName>
</protein>
<dbReference type="PANTHER" id="PTHR24171">
    <property type="entry name" value="ANKYRIN REPEAT DOMAIN-CONTAINING PROTEIN 39-RELATED"/>
    <property type="match status" value="1"/>
</dbReference>
<dbReference type="STRING" id="2880.D8LES0"/>
<feature type="compositionally biased region" description="Basic and acidic residues" evidence="4">
    <location>
        <begin position="90"/>
        <end position="100"/>
    </location>
</feature>
<feature type="region of interest" description="Disordered" evidence="4">
    <location>
        <begin position="87"/>
        <end position="159"/>
    </location>
</feature>
<evidence type="ECO:0000256" key="4">
    <source>
        <dbReference type="SAM" id="MobiDB-lite"/>
    </source>
</evidence>
<dbReference type="Gene3D" id="1.25.40.20">
    <property type="entry name" value="Ankyrin repeat-containing domain"/>
    <property type="match status" value="1"/>
</dbReference>
<evidence type="ECO:0000256" key="3">
    <source>
        <dbReference type="PROSITE-ProRule" id="PRU00023"/>
    </source>
</evidence>
<dbReference type="InterPro" id="IPR002110">
    <property type="entry name" value="Ankyrin_rpt"/>
</dbReference>
<gene>
    <name evidence="5" type="ORF">Esi_0014_0006</name>
</gene>
<evidence type="ECO:0000256" key="2">
    <source>
        <dbReference type="ARBA" id="ARBA00023043"/>
    </source>
</evidence>
<proteinExistence type="predicted"/>
<dbReference type="PRINTS" id="PR01415">
    <property type="entry name" value="ANKYRIN"/>
</dbReference>
<dbReference type="InParanoid" id="D8LES0"/>
<evidence type="ECO:0000313" key="5">
    <source>
        <dbReference type="EMBL" id="CBN79740.1"/>
    </source>
</evidence>
<dbReference type="PROSITE" id="PS50088">
    <property type="entry name" value="ANK_REPEAT"/>
    <property type="match status" value="2"/>
</dbReference>
<keyword evidence="2 3" id="KW-0040">ANK repeat</keyword>
<feature type="repeat" description="ANK" evidence="3">
    <location>
        <begin position="32"/>
        <end position="64"/>
    </location>
</feature>
<sequence length="173" mass="19034">MSLLHRASRGGRVTVAETLLQAGADANIPGHRGKTPLHEASRAGCASVVSLLVKHGANVNAEDRRARTPLHYTTSDEVRRVLIDAGANPDARDNMGEKPHLTVGTSESSSRRFGRISGPRRLLVDASDAHNSRNIPRSSEDNVDKLHDAHRDSRERDLETSVVRRLKKRRLCD</sequence>
<dbReference type="OrthoDB" id="47198at2759"/>
<keyword evidence="6" id="KW-1185">Reference proteome</keyword>